<sequence>MTAVVLSVEHGVGDRVSAGDEVIVLESMKMEIPIVAEADGVVAQVLVSAGTTVNARDLLAVIDRD</sequence>
<proteinExistence type="predicted"/>
<dbReference type="InterPro" id="IPR000089">
    <property type="entry name" value="Biotin_lipoyl"/>
</dbReference>
<dbReference type="PROSITE" id="PS50968">
    <property type="entry name" value="BIOTINYL_LIPOYL"/>
    <property type="match status" value="1"/>
</dbReference>
<reference evidence="4" key="1">
    <citation type="journal article" date="2019" name="Int. J. Syst. Evol. Microbiol.">
        <title>The Global Catalogue of Microorganisms (GCM) 10K type strain sequencing project: providing services to taxonomists for standard genome sequencing and annotation.</title>
        <authorList>
            <consortium name="The Broad Institute Genomics Platform"/>
            <consortium name="The Broad Institute Genome Sequencing Center for Infectious Disease"/>
            <person name="Wu L."/>
            <person name="Ma J."/>
        </authorList>
    </citation>
    <scope>NUCLEOTIDE SEQUENCE [LARGE SCALE GENOMIC DNA]</scope>
    <source>
        <strain evidence="4">CGMCC 1.15772</strain>
    </source>
</reference>
<dbReference type="SUPFAM" id="SSF51230">
    <property type="entry name" value="Single hybrid motif"/>
    <property type="match status" value="1"/>
</dbReference>
<dbReference type="InterPro" id="IPR050709">
    <property type="entry name" value="Biotin_Carboxyl_Carrier/Decarb"/>
</dbReference>
<dbReference type="CDD" id="cd06850">
    <property type="entry name" value="biotinyl_domain"/>
    <property type="match status" value="1"/>
</dbReference>
<dbReference type="Gene3D" id="2.40.50.100">
    <property type="match status" value="1"/>
</dbReference>
<dbReference type="RefSeq" id="WP_262872464.1">
    <property type="nucleotide sequence ID" value="NZ_BAABKW010000011.1"/>
</dbReference>
<organism evidence="3 4">
    <name type="scientific">Microbacterium fluvii</name>
    <dbReference type="NCBI Taxonomy" id="415215"/>
    <lineage>
        <taxon>Bacteria</taxon>
        <taxon>Bacillati</taxon>
        <taxon>Actinomycetota</taxon>
        <taxon>Actinomycetes</taxon>
        <taxon>Micrococcales</taxon>
        <taxon>Microbacteriaceae</taxon>
        <taxon>Microbacterium</taxon>
    </lineage>
</organism>
<keyword evidence="1" id="KW-0092">Biotin</keyword>
<comment type="caution">
    <text evidence="3">The sequence shown here is derived from an EMBL/GenBank/DDBJ whole genome shotgun (WGS) entry which is preliminary data.</text>
</comment>
<evidence type="ECO:0000256" key="1">
    <source>
        <dbReference type="ARBA" id="ARBA00023267"/>
    </source>
</evidence>
<feature type="domain" description="Lipoyl-binding" evidence="2">
    <location>
        <begin position="1"/>
        <end position="63"/>
    </location>
</feature>
<dbReference type="PANTHER" id="PTHR45266:SF3">
    <property type="entry name" value="OXALOACETATE DECARBOXYLASE ALPHA CHAIN"/>
    <property type="match status" value="1"/>
</dbReference>
<dbReference type="Pfam" id="PF00364">
    <property type="entry name" value="Biotin_lipoyl"/>
    <property type="match status" value="1"/>
</dbReference>
<dbReference type="Proteomes" id="UP001596507">
    <property type="component" value="Unassembled WGS sequence"/>
</dbReference>
<keyword evidence="4" id="KW-1185">Reference proteome</keyword>
<evidence type="ECO:0000313" key="3">
    <source>
        <dbReference type="EMBL" id="MFC7267529.1"/>
    </source>
</evidence>
<dbReference type="PANTHER" id="PTHR45266">
    <property type="entry name" value="OXALOACETATE DECARBOXYLASE ALPHA CHAIN"/>
    <property type="match status" value="1"/>
</dbReference>
<name>A0ABW2HBZ0_9MICO</name>
<evidence type="ECO:0000313" key="4">
    <source>
        <dbReference type="Proteomes" id="UP001596507"/>
    </source>
</evidence>
<protein>
    <submittedName>
        <fullName evidence="3">Biotin/lipoyl-containing protein</fullName>
    </submittedName>
</protein>
<accession>A0ABW2HBZ0</accession>
<gene>
    <name evidence="3" type="ORF">ACFQRL_01005</name>
</gene>
<dbReference type="EMBL" id="JBHTBE010000001">
    <property type="protein sequence ID" value="MFC7267529.1"/>
    <property type="molecule type" value="Genomic_DNA"/>
</dbReference>
<dbReference type="InterPro" id="IPR011053">
    <property type="entry name" value="Single_hybrid_motif"/>
</dbReference>
<evidence type="ECO:0000259" key="2">
    <source>
        <dbReference type="PROSITE" id="PS50968"/>
    </source>
</evidence>